<reference evidence="1 2" key="1">
    <citation type="journal article" date="2016" name="Genome Biol. Evol.">
        <title>Gene Family Evolution Reflects Adaptation to Soil Environmental Stressors in the Genome of the Collembolan Orchesella cincta.</title>
        <authorList>
            <person name="Faddeeva-Vakhrusheva A."/>
            <person name="Derks M.F."/>
            <person name="Anvar S.Y."/>
            <person name="Agamennone V."/>
            <person name="Suring W."/>
            <person name="Smit S."/>
            <person name="van Straalen N.M."/>
            <person name="Roelofs D."/>
        </authorList>
    </citation>
    <scope>NUCLEOTIDE SEQUENCE [LARGE SCALE GENOMIC DNA]</scope>
    <source>
        <tissue evidence="1">Mixed pool</tissue>
    </source>
</reference>
<proteinExistence type="predicted"/>
<evidence type="ECO:0000313" key="2">
    <source>
        <dbReference type="Proteomes" id="UP000094527"/>
    </source>
</evidence>
<organism evidence="1 2">
    <name type="scientific">Orchesella cincta</name>
    <name type="common">Springtail</name>
    <name type="synonym">Podura cincta</name>
    <dbReference type="NCBI Taxonomy" id="48709"/>
    <lineage>
        <taxon>Eukaryota</taxon>
        <taxon>Metazoa</taxon>
        <taxon>Ecdysozoa</taxon>
        <taxon>Arthropoda</taxon>
        <taxon>Hexapoda</taxon>
        <taxon>Collembola</taxon>
        <taxon>Entomobryomorpha</taxon>
        <taxon>Entomobryoidea</taxon>
        <taxon>Orchesellidae</taxon>
        <taxon>Orchesellinae</taxon>
        <taxon>Orchesella</taxon>
    </lineage>
</organism>
<evidence type="ECO:0000313" key="1">
    <source>
        <dbReference type="EMBL" id="ODM93207.1"/>
    </source>
</evidence>
<accession>A0A1D2MJK1</accession>
<protein>
    <submittedName>
        <fullName evidence="1">Uncharacterized protein</fullName>
    </submittedName>
</protein>
<dbReference type="AlphaFoldDB" id="A0A1D2MJK1"/>
<dbReference type="EMBL" id="LJIJ01001045">
    <property type="protein sequence ID" value="ODM93207.1"/>
    <property type="molecule type" value="Genomic_DNA"/>
</dbReference>
<keyword evidence="2" id="KW-1185">Reference proteome</keyword>
<sequence>LPKSFTAAGRGRIFINCCCPSLNASSSSTKISACSRSVSINCSSFVSWLEFATVMLPMVEFTDGATRSIGGIFRRSLWWNFQDEV</sequence>
<dbReference type="Proteomes" id="UP000094527">
    <property type="component" value="Unassembled WGS sequence"/>
</dbReference>
<comment type="caution">
    <text evidence="1">The sequence shown here is derived from an EMBL/GenBank/DDBJ whole genome shotgun (WGS) entry which is preliminary data.</text>
</comment>
<feature type="non-terminal residue" evidence="1">
    <location>
        <position position="1"/>
    </location>
</feature>
<gene>
    <name evidence="1" type="ORF">Ocin01_13477</name>
</gene>
<name>A0A1D2MJK1_ORCCI</name>